<reference evidence="7" key="1">
    <citation type="submission" date="2020-09" db="EMBL/GenBank/DDBJ databases">
        <title>Comparative genome analyses of four rice-infecting Rhizoctonia solani isolates reveal extensive enrichment of homogalacturonan modification genes.</title>
        <authorList>
            <person name="Lee D.-Y."/>
            <person name="Jeon J."/>
            <person name="Kim K.-T."/>
            <person name="Cheong K."/>
            <person name="Song H."/>
            <person name="Choi G."/>
            <person name="Ko J."/>
            <person name="Opiyo S.O."/>
            <person name="Zuo S."/>
            <person name="Madhav S."/>
            <person name="Lee Y.-H."/>
            <person name="Wang G.-L."/>
        </authorList>
    </citation>
    <scope>NUCLEOTIDE SEQUENCE</scope>
    <source>
        <strain evidence="8">AG1-IA B2</strain>
        <strain evidence="7">AG1-IA YN-7</strain>
    </source>
</reference>
<gene>
    <name evidence="8" type="ORF">RHS01_08711</name>
    <name evidence="7" type="ORF">RHS04_08291</name>
</gene>
<dbReference type="AlphaFoldDB" id="A0A8H7LGR5"/>
<dbReference type="InterPro" id="IPR051415">
    <property type="entry name" value="LAAT-1"/>
</dbReference>
<feature type="transmembrane region" description="Helical" evidence="6">
    <location>
        <begin position="98"/>
        <end position="121"/>
    </location>
</feature>
<keyword evidence="4 6" id="KW-0472">Membrane</keyword>
<name>A0A8H7LGR5_9AGAM</name>
<dbReference type="InterPro" id="IPR006603">
    <property type="entry name" value="PQ-loop_rpt"/>
</dbReference>
<dbReference type="GO" id="GO:0016020">
    <property type="term" value="C:membrane"/>
    <property type="evidence" value="ECO:0007669"/>
    <property type="project" value="UniProtKB-SubCell"/>
</dbReference>
<feature type="transmembrane region" description="Helical" evidence="6">
    <location>
        <begin position="6"/>
        <end position="25"/>
    </location>
</feature>
<proteinExistence type="predicted"/>
<organism evidence="7 9">
    <name type="scientific">Rhizoctonia solani</name>
    <dbReference type="NCBI Taxonomy" id="456999"/>
    <lineage>
        <taxon>Eukaryota</taxon>
        <taxon>Fungi</taxon>
        <taxon>Dikarya</taxon>
        <taxon>Basidiomycota</taxon>
        <taxon>Agaricomycotina</taxon>
        <taxon>Agaricomycetes</taxon>
        <taxon>Cantharellales</taxon>
        <taxon>Ceratobasidiaceae</taxon>
        <taxon>Rhizoctonia</taxon>
    </lineage>
</organism>
<dbReference type="Proteomes" id="UP000614334">
    <property type="component" value="Unassembled WGS sequence"/>
</dbReference>
<dbReference type="Gene3D" id="1.20.1280.290">
    <property type="match status" value="2"/>
</dbReference>
<comment type="caution">
    <text evidence="7">The sequence shown here is derived from an EMBL/GenBank/DDBJ whole genome shotgun (WGS) entry which is preliminary data.</text>
</comment>
<dbReference type="Pfam" id="PF04193">
    <property type="entry name" value="PQ-loop"/>
    <property type="match status" value="2"/>
</dbReference>
<keyword evidence="3 6" id="KW-1133">Transmembrane helix</keyword>
<feature type="transmembrane region" description="Helical" evidence="6">
    <location>
        <begin position="180"/>
        <end position="202"/>
    </location>
</feature>
<accession>A0A8H7LGR5</accession>
<evidence type="ECO:0000313" key="9">
    <source>
        <dbReference type="Proteomes" id="UP000650582"/>
    </source>
</evidence>
<feature type="region of interest" description="Disordered" evidence="5">
    <location>
        <begin position="320"/>
        <end position="340"/>
    </location>
</feature>
<comment type="subcellular location">
    <subcellularLocation>
        <location evidence="1">Membrane</location>
        <topology evidence="1">Multi-pass membrane protein</topology>
    </subcellularLocation>
</comment>
<dbReference type="EMBL" id="JACYCC010000218">
    <property type="protein sequence ID" value="KAF8671511.1"/>
    <property type="molecule type" value="Genomic_DNA"/>
</dbReference>
<dbReference type="PANTHER" id="PTHR16201:SF44">
    <property type="entry name" value="SEVEN TRANSMEMBRANE PROTEIN 1"/>
    <property type="match status" value="1"/>
</dbReference>
<evidence type="ECO:0000313" key="8">
    <source>
        <dbReference type="EMBL" id="KAF8751141.1"/>
    </source>
</evidence>
<evidence type="ECO:0000256" key="2">
    <source>
        <dbReference type="ARBA" id="ARBA00022692"/>
    </source>
</evidence>
<sequence>MLPDNHFYSTLLGYISLATCVAIALPQAFLHWRRKSAKGISLTMLWLWLIGRDCDPTDCIEIFTTDTTARRYCLTYWYCRTRALTHSRKLRNLVRRPAPNLTGIQIILGVINGLIDILLIWQCYHYAKWQQFAAMLRYFRGRERGPGASSAPDQPPSTTPTLTAITAAPPEKSRTYKSTFYHTIYVLLVVGISIMVWGLVVARVRRTANLRAGEDGTDPEFEKVGAAFGWLSMVIYTTSRYPQIYKNWRSKSCHNLSIWIFVLLIIYNITNIASILVKSTKKSYLIVNLPWIVNSAFNVVLDLFIMGQFALYRKHRGAANEPTVAPTTPEGMDKEHKENV</sequence>
<evidence type="ECO:0000256" key="6">
    <source>
        <dbReference type="SAM" id="Phobius"/>
    </source>
</evidence>
<evidence type="ECO:0000256" key="4">
    <source>
        <dbReference type="ARBA" id="ARBA00023136"/>
    </source>
</evidence>
<evidence type="ECO:0000256" key="5">
    <source>
        <dbReference type="SAM" id="MobiDB-lite"/>
    </source>
</evidence>
<feature type="transmembrane region" description="Helical" evidence="6">
    <location>
        <begin position="256"/>
        <end position="277"/>
    </location>
</feature>
<feature type="compositionally biased region" description="Basic and acidic residues" evidence="5">
    <location>
        <begin position="331"/>
        <end position="340"/>
    </location>
</feature>
<keyword evidence="2 6" id="KW-0812">Transmembrane</keyword>
<dbReference type="Proteomes" id="UP000650582">
    <property type="component" value="Unassembled WGS sequence"/>
</dbReference>
<feature type="transmembrane region" description="Helical" evidence="6">
    <location>
        <begin position="289"/>
        <end position="312"/>
    </location>
</feature>
<protein>
    <submittedName>
        <fullName evidence="7">PQ-loop protein</fullName>
    </submittedName>
</protein>
<evidence type="ECO:0000256" key="1">
    <source>
        <dbReference type="ARBA" id="ARBA00004141"/>
    </source>
</evidence>
<dbReference type="PANTHER" id="PTHR16201">
    <property type="entry name" value="SEVEN TRANSMEMBRANE PROTEIN 1-RELATED"/>
    <property type="match status" value="1"/>
</dbReference>
<dbReference type="SMART" id="SM00679">
    <property type="entry name" value="CTNS"/>
    <property type="match status" value="2"/>
</dbReference>
<dbReference type="EMBL" id="JACYCF010000018">
    <property type="protein sequence ID" value="KAF8751141.1"/>
    <property type="molecule type" value="Genomic_DNA"/>
</dbReference>
<evidence type="ECO:0000256" key="3">
    <source>
        <dbReference type="ARBA" id="ARBA00022989"/>
    </source>
</evidence>
<evidence type="ECO:0000313" key="7">
    <source>
        <dbReference type="EMBL" id="KAF8671511.1"/>
    </source>
</evidence>